<name>A0ABV0MB91_9HYPH</name>
<evidence type="ECO:0000313" key="2">
    <source>
        <dbReference type="EMBL" id="MEQ1408978.1"/>
    </source>
</evidence>
<feature type="compositionally biased region" description="Polar residues" evidence="1">
    <location>
        <begin position="99"/>
        <end position="109"/>
    </location>
</feature>
<gene>
    <name evidence="2" type="ORF">ABK249_29135</name>
</gene>
<comment type="caution">
    <text evidence="2">The sequence shown here is derived from an EMBL/GenBank/DDBJ whole genome shotgun (WGS) entry which is preliminary data.</text>
</comment>
<evidence type="ECO:0000256" key="1">
    <source>
        <dbReference type="SAM" id="MobiDB-lite"/>
    </source>
</evidence>
<sequence length="109" mass="11917">MTRISAVQGILWGSPVLFSLLFTVEAAFGEEPDAVPLPLVEVCLLPDEMKGNTCAAFFVDKDGYEICLKDEMSGKMHCSSSYRLDDGSMRLAPEHRSGPSVNGLRSTQF</sequence>
<evidence type="ECO:0000313" key="3">
    <source>
        <dbReference type="Proteomes" id="UP001496627"/>
    </source>
</evidence>
<dbReference type="EMBL" id="JBEAAL010000033">
    <property type="protein sequence ID" value="MEQ1408978.1"/>
    <property type="molecule type" value="Genomic_DNA"/>
</dbReference>
<protein>
    <submittedName>
        <fullName evidence="2">Uncharacterized protein</fullName>
    </submittedName>
</protein>
<proteinExistence type="predicted"/>
<accession>A0ABV0MB91</accession>
<feature type="region of interest" description="Disordered" evidence="1">
    <location>
        <begin position="89"/>
        <end position="109"/>
    </location>
</feature>
<reference evidence="2 3" key="1">
    <citation type="submission" date="2024-05" db="EMBL/GenBank/DDBJ databases">
        <title>Neorhizobium sp. Rsf11, a plant growth promoting and heavy metal resistant PAH-degrader.</title>
        <authorList>
            <person name="Golubev S.N."/>
            <person name="Muratova A.Y."/>
            <person name="Markelova M.I."/>
        </authorList>
    </citation>
    <scope>NUCLEOTIDE SEQUENCE [LARGE SCALE GENOMIC DNA]</scope>
    <source>
        <strain evidence="2 3">Rsf11</strain>
    </source>
</reference>
<dbReference type="RefSeq" id="WP_227703548.1">
    <property type="nucleotide sequence ID" value="NZ_JBEAAL010000033.1"/>
</dbReference>
<dbReference type="Proteomes" id="UP001496627">
    <property type="component" value="Unassembled WGS sequence"/>
</dbReference>
<organism evidence="2 3">
    <name type="scientific">Neorhizobium phenanthreniclasticum</name>
    <dbReference type="NCBI Taxonomy" id="3157917"/>
    <lineage>
        <taxon>Bacteria</taxon>
        <taxon>Pseudomonadati</taxon>
        <taxon>Pseudomonadota</taxon>
        <taxon>Alphaproteobacteria</taxon>
        <taxon>Hyphomicrobiales</taxon>
        <taxon>Rhizobiaceae</taxon>
        <taxon>Rhizobium/Agrobacterium group</taxon>
        <taxon>Neorhizobium</taxon>
    </lineage>
</organism>
<keyword evidence="3" id="KW-1185">Reference proteome</keyword>